<dbReference type="Proteomes" id="UP000008063">
    <property type="component" value="Unassembled WGS sequence"/>
</dbReference>
<evidence type="ECO:0000313" key="1">
    <source>
        <dbReference type="EMBL" id="EGN95264.1"/>
    </source>
</evidence>
<evidence type="ECO:0000313" key="2">
    <source>
        <dbReference type="Proteomes" id="UP000008063"/>
    </source>
</evidence>
<dbReference type="EMBL" id="GL945486">
    <property type="protein sequence ID" value="EGN95264.1"/>
    <property type="molecule type" value="Genomic_DNA"/>
</dbReference>
<gene>
    <name evidence="1" type="ORF">SERLA73DRAFT_77275</name>
</gene>
<organism evidence="2">
    <name type="scientific">Serpula lacrymans var. lacrymans (strain S7.3)</name>
    <name type="common">Dry rot fungus</name>
    <dbReference type="NCBI Taxonomy" id="936435"/>
    <lineage>
        <taxon>Eukaryota</taxon>
        <taxon>Fungi</taxon>
        <taxon>Dikarya</taxon>
        <taxon>Basidiomycota</taxon>
        <taxon>Agaricomycotina</taxon>
        <taxon>Agaricomycetes</taxon>
        <taxon>Agaricomycetidae</taxon>
        <taxon>Boletales</taxon>
        <taxon>Coniophorineae</taxon>
        <taxon>Serpulaceae</taxon>
        <taxon>Serpula</taxon>
    </lineage>
</organism>
<sequence>MKLNLSCYFPVEPPFFTQIIFEGNLKVDLLLREFHKRLKEEVDYDVPLRDLVLYKADVKIEPEVDLTDRVIQWLRIQPEAAKLSVLRNIKDVFTEALPNDTLHIIVANAETKELLDFVDDPQARSRIQIKKSTSPPTCHLFNPHEFCRARQAVRQTIIQPLPICSCKER</sequence>
<dbReference type="AlphaFoldDB" id="F8Q9K9"/>
<reference evidence="2" key="1">
    <citation type="journal article" date="2011" name="Science">
        <title>The plant cell wall-decomposing machinery underlies the functional diversity of forest fungi.</title>
        <authorList>
            <person name="Eastwood D.C."/>
            <person name="Floudas D."/>
            <person name="Binder M."/>
            <person name="Majcherczyk A."/>
            <person name="Schneider P."/>
            <person name="Aerts A."/>
            <person name="Asiegbu F.O."/>
            <person name="Baker S.E."/>
            <person name="Barry K."/>
            <person name="Bendiksby M."/>
            <person name="Blumentritt M."/>
            <person name="Coutinho P.M."/>
            <person name="Cullen D."/>
            <person name="de Vries R.P."/>
            <person name="Gathman A."/>
            <person name="Goodell B."/>
            <person name="Henrissat B."/>
            <person name="Ihrmark K."/>
            <person name="Kauserud H."/>
            <person name="Kohler A."/>
            <person name="LaButti K."/>
            <person name="Lapidus A."/>
            <person name="Lavin J.L."/>
            <person name="Lee Y.-H."/>
            <person name="Lindquist E."/>
            <person name="Lilly W."/>
            <person name="Lucas S."/>
            <person name="Morin E."/>
            <person name="Murat C."/>
            <person name="Oguiza J.A."/>
            <person name="Park J."/>
            <person name="Pisabarro A.G."/>
            <person name="Riley R."/>
            <person name="Rosling A."/>
            <person name="Salamov A."/>
            <person name="Schmidt O."/>
            <person name="Schmutz J."/>
            <person name="Skrede I."/>
            <person name="Stenlid J."/>
            <person name="Wiebenga A."/>
            <person name="Xie X."/>
            <person name="Kuees U."/>
            <person name="Hibbett D.S."/>
            <person name="Hoffmeister D."/>
            <person name="Hoegberg N."/>
            <person name="Martin F."/>
            <person name="Grigoriev I.V."/>
            <person name="Watkinson S.C."/>
        </authorList>
    </citation>
    <scope>NUCLEOTIDE SEQUENCE [LARGE SCALE GENOMIC DNA]</scope>
    <source>
        <strain evidence="2">strain S7.3</strain>
    </source>
</reference>
<keyword evidence="2" id="KW-1185">Reference proteome</keyword>
<dbReference type="STRING" id="936435.F8Q9K9"/>
<accession>F8Q9K9</accession>
<protein>
    <submittedName>
        <fullName evidence="1">Uncharacterized protein</fullName>
    </submittedName>
</protein>
<dbReference type="InParanoid" id="F8Q9K9"/>
<name>F8Q9K9_SERL3</name>
<dbReference type="HOGENOM" id="CLU_134583_0_0_1"/>
<proteinExistence type="predicted"/>